<gene>
    <name evidence="2" type="ORF">HERI1096_LOCUS16903</name>
</gene>
<reference evidence="2" key="1">
    <citation type="submission" date="2021-01" db="EMBL/GenBank/DDBJ databases">
        <authorList>
            <person name="Corre E."/>
            <person name="Pelletier E."/>
            <person name="Niang G."/>
            <person name="Scheremetjew M."/>
            <person name="Finn R."/>
            <person name="Kale V."/>
            <person name="Holt S."/>
            <person name="Cochrane G."/>
            <person name="Meng A."/>
            <person name="Brown T."/>
            <person name="Cohen L."/>
        </authorList>
    </citation>
    <scope>NUCLEOTIDE SEQUENCE</scope>
    <source>
        <strain evidence="2">CCMP281</strain>
    </source>
</reference>
<dbReference type="AlphaFoldDB" id="A0A7S3AV04"/>
<keyword evidence="1" id="KW-0812">Transmembrane</keyword>
<dbReference type="EMBL" id="HBHX01030349">
    <property type="protein sequence ID" value="CAE0116218.1"/>
    <property type="molecule type" value="Transcribed_RNA"/>
</dbReference>
<proteinExistence type="predicted"/>
<organism evidence="2">
    <name type="scientific">Haptolina ericina</name>
    <dbReference type="NCBI Taxonomy" id="156174"/>
    <lineage>
        <taxon>Eukaryota</taxon>
        <taxon>Haptista</taxon>
        <taxon>Haptophyta</taxon>
        <taxon>Prymnesiophyceae</taxon>
        <taxon>Prymnesiales</taxon>
        <taxon>Prymnesiaceae</taxon>
        <taxon>Haptolina</taxon>
    </lineage>
</organism>
<evidence type="ECO:0000313" key="2">
    <source>
        <dbReference type="EMBL" id="CAE0116218.1"/>
    </source>
</evidence>
<feature type="transmembrane region" description="Helical" evidence="1">
    <location>
        <begin position="46"/>
        <end position="70"/>
    </location>
</feature>
<keyword evidence="1" id="KW-0472">Membrane</keyword>
<accession>A0A7S3AV04</accession>
<protein>
    <submittedName>
        <fullName evidence="2">Uncharacterized protein</fullName>
    </submittedName>
</protein>
<name>A0A7S3AV04_9EUKA</name>
<evidence type="ECO:0000256" key="1">
    <source>
        <dbReference type="SAM" id="Phobius"/>
    </source>
</evidence>
<sequence length="126" mass="13981">MRPGTIYRMWLLAFAGLRHAIAAFPTVRFIAKGDDDVWLHLHGIAALLSAIPQALTPVAYVGSFVFSNLVMTAKGRYKSLGTAPDFANAMRVRRLYGMRQGCARLRTRVAVIVQRCIDFTPSVSVR</sequence>
<keyword evidence="1" id="KW-1133">Transmembrane helix</keyword>